<dbReference type="Gene3D" id="3.30.470.20">
    <property type="entry name" value="ATP-grasp fold, B domain"/>
    <property type="match status" value="2"/>
</dbReference>
<evidence type="ECO:0000313" key="6">
    <source>
        <dbReference type="EMBL" id="GAA0479534.1"/>
    </source>
</evidence>
<dbReference type="RefSeq" id="WP_344094048.1">
    <property type="nucleotide sequence ID" value="NZ_BAAAHB010000062.1"/>
</dbReference>
<organism evidence="6 7">
    <name type="scientific">Streptomyces stramineus</name>
    <dbReference type="NCBI Taxonomy" id="173861"/>
    <lineage>
        <taxon>Bacteria</taxon>
        <taxon>Bacillati</taxon>
        <taxon>Actinomycetota</taxon>
        <taxon>Actinomycetes</taxon>
        <taxon>Kitasatosporales</taxon>
        <taxon>Streptomycetaceae</taxon>
        <taxon>Streptomyces</taxon>
    </lineage>
</organism>
<name>A0ABN1ALM0_9ACTN</name>
<dbReference type="Proteomes" id="UP001499895">
    <property type="component" value="Unassembled WGS sequence"/>
</dbReference>
<dbReference type="InterPro" id="IPR013815">
    <property type="entry name" value="ATP_grasp_subdomain_1"/>
</dbReference>
<feature type="domain" description="ATP-grasp" evidence="5">
    <location>
        <begin position="127"/>
        <end position="335"/>
    </location>
</feature>
<feature type="domain" description="ATP-grasp" evidence="5">
    <location>
        <begin position="548"/>
        <end position="738"/>
    </location>
</feature>
<dbReference type="InterPro" id="IPR052032">
    <property type="entry name" value="ATP-dep_AA_Ligase"/>
</dbReference>
<evidence type="ECO:0000313" key="7">
    <source>
        <dbReference type="Proteomes" id="UP001499895"/>
    </source>
</evidence>
<evidence type="ECO:0000256" key="2">
    <source>
        <dbReference type="ARBA" id="ARBA00022741"/>
    </source>
</evidence>
<evidence type="ECO:0000256" key="3">
    <source>
        <dbReference type="ARBA" id="ARBA00022840"/>
    </source>
</evidence>
<evidence type="ECO:0000256" key="4">
    <source>
        <dbReference type="PROSITE-ProRule" id="PRU00409"/>
    </source>
</evidence>
<accession>A0ABN1ALM0</accession>
<keyword evidence="2 4" id="KW-0547">Nucleotide-binding</keyword>
<dbReference type="PROSITE" id="PS50975">
    <property type="entry name" value="ATP_GRASP"/>
    <property type="match status" value="2"/>
</dbReference>
<gene>
    <name evidence="6" type="ORF">GCM10009544_46860</name>
</gene>
<dbReference type="Gene3D" id="3.30.1490.20">
    <property type="entry name" value="ATP-grasp fold, A domain"/>
    <property type="match status" value="1"/>
</dbReference>
<reference evidence="6 7" key="1">
    <citation type="journal article" date="2019" name="Int. J. Syst. Evol. Microbiol.">
        <title>The Global Catalogue of Microorganisms (GCM) 10K type strain sequencing project: providing services to taxonomists for standard genome sequencing and annotation.</title>
        <authorList>
            <consortium name="The Broad Institute Genomics Platform"/>
            <consortium name="The Broad Institute Genome Sequencing Center for Infectious Disease"/>
            <person name="Wu L."/>
            <person name="Ma J."/>
        </authorList>
    </citation>
    <scope>NUCLEOTIDE SEQUENCE [LARGE SCALE GENOMIC DNA]</scope>
    <source>
        <strain evidence="6 7">JCM 10649</strain>
    </source>
</reference>
<dbReference type="Gene3D" id="3.40.50.20">
    <property type="match status" value="2"/>
</dbReference>
<evidence type="ECO:0000259" key="5">
    <source>
        <dbReference type="PROSITE" id="PS50975"/>
    </source>
</evidence>
<evidence type="ECO:0000256" key="1">
    <source>
        <dbReference type="ARBA" id="ARBA00022598"/>
    </source>
</evidence>
<proteinExistence type="predicted"/>
<dbReference type="Pfam" id="PF13535">
    <property type="entry name" value="ATP-grasp_4"/>
    <property type="match status" value="1"/>
</dbReference>
<keyword evidence="7" id="KW-1185">Reference proteome</keyword>
<comment type="caution">
    <text evidence="6">The sequence shown here is derived from an EMBL/GenBank/DDBJ whole genome shotgun (WGS) entry which is preliminary data.</text>
</comment>
<dbReference type="SUPFAM" id="SSF56059">
    <property type="entry name" value="Glutathione synthetase ATP-binding domain-like"/>
    <property type="match status" value="2"/>
</dbReference>
<keyword evidence="3 4" id="KW-0067">ATP-binding</keyword>
<dbReference type="PANTHER" id="PTHR43585">
    <property type="entry name" value="FUMIPYRROLE BIOSYNTHESIS PROTEIN C"/>
    <property type="match status" value="1"/>
</dbReference>
<dbReference type="EMBL" id="BAAAHB010000062">
    <property type="protein sequence ID" value="GAA0479534.1"/>
    <property type="molecule type" value="Genomic_DNA"/>
</dbReference>
<dbReference type="PANTHER" id="PTHR43585:SF2">
    <property type="entry name" value="ATP-GRASP ENZYME FSQD"/>
    <property type="match status" value="1"/>
</dbReference>
<dbReference type="InterPro" id="IPR041472">
    <property type="entry name" value="BL00235/CARNS1_N"/>
</dbReference>
<dbReference type="Pfam" id="PF18130">
    <property type="entry name" value="ATPgrasp_N"/>
    <property type="match status" value="1"/>
</dbReference>
<sequence>MPQAPSDHPHILILAGAGGLTLDNALGPAATVTGRLSVVYLHAWGPLDVSAVRATWEERFTGTWRDCADLDEAYRAVREIHGESPLDGIATFSELLIQPQADLAAELGLPGNPPEAVRAAQNKLLQRTALRDGGVLGMRFHAVRTAADLAPAAAEVGFPAVFKPAYGAASMQVRKVTSKEELQEAYDAAVAAAARSPFLIKEDVYLLEELLVGGEGWHADDRYADYVSVESLVQDGEVHHLGIVDKLALRHGYTEEGHVFPSALSPARQDAVTEHAGAAIRALGLRDGAVHTEVKLTPDGPRCIEVNARLGGPMGQIFGTASDHDIVASILRITAGLPVSPQANPLRAVCVRTIPGPDRPMRIGHIADLAEVRERFGCLGYVSMRFAAGAVVDPGRFPHLLSMLVTGEDVETCLANVTAVETALAIELRPADPEHVLFIDRIGYDAYRMPDGAPALDPDRYRVTLVTRPEVAGQARPGECAEVLALDINDHDLRDGLVETVHRRHGIDRVLVFTEALLLPGARLRERLRVAGDPVSRVAPFRDKPTMKRTAERHGLPVADWAAVDTAEQARPLLEKHGKIVLKPRDGSGSAGVWIVGSAGELRSLDADPDTDLTGYQAEQFIDAPMLHIDAVVHGGEPMATVTSRYLSSTLSHLTAEPLSSVTVGDPAVRARAEELTRQVIEAFAVRDQVLHLEAFLLDDGRLLFNEVACRAGGGGIIPMFQAVTGINLNEAMVRLALGERPTTGFERRESAGGFLMLYGRPGVVAGVDDAEVPREWLVERRVAAAPGSRFTPIGLAGGSLATYVVTGADEQQVRERMEFIRAHTTVRYQDDEGAGVTAR</sequence>
<keyword evidence="1" id="KW-0436">Ligase</keyword>
<dbReference type="InterPro" id="IPR011761">
    <property type="entry name" value="ATP-grasp"/>
</dbReference>
<protein>
    <recommendedName>
        <fullName evidence="5">ATP-grasp domain-containing protein</fullName>
    </recommendedName>
</protein>